<sequence length="755" mass="84499">MKKLQFIKKAVSGILCVGMLLESGTENLVYAAVINGEESVSVENSDSTTAVRQELPTGLMPVTEETDEAVDGDEEYSVYDFTQDDTETDNLLRSAGTDDSDWSKYGSRYFYNQMTEDEKSYWDAMDTICMEYLTTEGNAVNTSNGGYRMQAVWGSKLDADTMSNVAKIFRYSNPQYYFLGTALYTVYRGNEISKVWGIYPAFGVGAERAEATEAVKTQADTWQQQIDSCSTGEKKAEKIHDLICDKVFYNQALVDNNFSTENTEYSQSVYSVLCTDKTVCAGYAQAFEMMCNGSGIDAVAVTSYNHEWNKVRLYDSWYNVDCTWDDQSGGFYYNYFLRNDEYYDTCSQYSKNCHKEESYWEDYLPVCSLDSGSSWNTPGTLPEITGKADNPQIMAVDAGDKYYIQMICGLDGAQIYYNIEGRKPVVAAEKNCLYREGFYLDKSRINMIQAIAVKDTYYDSDAVTGIVEVECTHNYVSEITTDPTCTTTGIRTYTCEICGDSYEEVIEATGHTVVTDAAVAAACETTGLTEGSHCSVCKTVLVAQTVIPAAGHKWSEYRESGKVKRKCSVCGKTETVRTLPKVKTVQLSKTSYTYDGKSHMPTVKVTNSAGKKLKEGTDYKIKKPSGRKNAGIYTVTIEMKGDYTGKYQKTFRIIPKGTAISSVKAKKKAFSVSWKKQAKQTSGYQIQYAVDAKFKKSVVTKNVNNTKKVKLDVSKLKAKKKYYIRVRTYKTAKMNGKSKKIYSGWSKVKAVTTKK</sequence>
<dbReference type="AlphaFoldDB" id="A0A3R6KBQ3"/>
<feature type="domain" description="Fibronectin type-III" evidence="1">
    <location>
        <begin position="664"/>
        <end position="740"/>
    </location>
</feature>
<evidence type="ECO:0000313" key="3">
    <source>
        <dbReference type="EMBL" id="RHN10791.1"/>
    </source>
</evidence>
<accession>A0A3R6KBQ3</accession>
<proteinExistence type="predicted"/>
<protein>
    <recommendedName>
        <fullName evidence="5">Fibronectin type-III domain-containing protein</fullName>
    </recommendedName>
</protein>
<dbReference type="RefSeq" id="WP_118488292.1">
    <property type="nucleotide sequence ID" value="NZ_QRQN01000004.1"/>
</dbReference>
<comment type="caution">
    <text evidence="3">The sequence shown here is derived from an EMBL/GenBank/DDBJ whole genome shotgun (WGS) entry which is preliminary data.</text>
</comment>
<organism evidence="3 4">
    <name type="scientific">Roseburia intestinalis</name>
    <dbReference type="NCBI Taxonomy" id="166486"/>
    <lineage>
        <taxon>Bacteria</taxon>
        <taxon>Bacillati</taxon>
        <taxon>Bacillota</taxon>
        <taxon>Clostridia</taxon>
        <taxon>Lachnospirales</taxon>
        <taxon>Lachnospiraceae</taxon>
        <taxon>Roseburia</taxon>
    </lineage>
</organism>
<dbReference type="Proteomes" id="UP000283586">
    <property type="component" value="Unassembled WGS sequence"/>
</dbReference>
<evidence type="ECO:0000313" key="4">
    <source>
        <dbReference type="Proteomes" id="UP000283586"/>
    </source>
</evidence>
<dbReference type="Gene3D" id="3.10.620.30">
    <property type="match status" value="1"/>
</dbReference>
<gene>
    <name evidence="3" type="ORF">DWZ31_04390</name>
</gene>
<dbReference type="InterPro" id="IPR038765">
    <property type="entry name" value="Papain-like_cys_pep_sf"/>
</dbReference>
<dbReference type="SUPFAM" id="SSF54001">
    <property type="entry name" value="Cysteine proteinases"/>
    <property type="match status" value="1"/>
</dbReference>
<dbReference type="EMBL" id="QRQN01000004">
    <property type="protein sequence ID" value="RHN10791.1"/>
    <property type="molecule type" value="Genomic_DNA"/>
</dbReference>
<dbReference type="Pfam" id="PF00041">
    <property type="entry name" value="fn3"/>
    <property type="match status" value="1"/>
</dbReference>
<reference evidence="3 4" key="1">
    <citation type="submission" date="2018-08" db="EMBL/GenBank/DDBJ databases">
        <title>A genome reference for cultivated species of the human gut microbiota.</title>
        <authorList>
            <person name="Zou Y."/>
            <person name="Xue W."/>
            <person name="Luo G."/>
        </authorList>
    </citation>
    <scope>NUCLEOTIDE SEQUENCE [LARGE SCALE GENOMIC DNA]</scope>
    <source>
        <strain evidence="3 4">AF31-21AC</strain>
    </source>
</reference>
<dbReference type="Pfam" id="PF01841">
    <property type="entry name" value="Transglut_core"/>
    <property type="match status" value="1"/>
</dbReference>
<dbReference type="InterPro" id="IPR003961">
    <property type="entry name" value="FN3_dom"/>
</dbReference>
<evidence type="ECO:0000259" key="2">
    <source>
        <dbReference type="Pfam" id="PF01841"/>
    </source>
</evidence>
<dbReference type="SUPFAM" id="SSF49265">
    <property type="entry name" value="Fibronectin type III"/>
    <property type="match status" value="1"/>
</dbReference>
<evidence type="ECO:0000259" key="1">
    <source>
        <dbReference type="Pfam" id="PF00041"/>
    </source>
</evidence>
<dbReference type="InterPro" id="IPR036116">
    <property type="entry name" value="FN3_sf"/>
</dbReference>
<evidence type="ECO:0008006" key="5">
    <source>
        <dbReference type="Google" id="ProtNLM"/>
    </source>
</evidence>
<feature type="domain" description="Transglutaminase-like" evidence="2">
    <location>
        <begin position="223"/>
        <end position="322"/>
    </location>
</feature>
<dbReference type="InterPro" id="IPR002931">
    <property type="entry name" value="Transglutaminase-like"/>
</dbReference>
<name>A0A3R6KBQ3_9FIRM</name>
<dbReference type="Gene3D" id="2.60.40.10">
    <property type="entry name" value="Immunoglobulins"/>
    <property type="match status" value="1"/>
</dbReference>
<dbReference type="InterPro" id="IPR013783">
    <property type="entry name" value="Ig-like_fold"/>
</dbReference>